<name>A0A914VEA2_9BILA</name>
<evidence type="ECO:0000259" key="1">
    <source>
        <dbReference type="PROSITE" id="PS50822"/>
    </source>
</evidence>
<dbReference type="WBParaSite" id="PSAMB.scaffold18698size899.g37650.t1">
    <property type="protein sequence ID" value="PSAMB.scaffold18698size899.g37650.t1"/>
    <property type="gene ID" value="PSAMB.scaffold18698size899.g37650"/>
</dbReference>
<dbReference type="SUPFAM" id="SSF53098">
    <property type="entry name" value="Ribonuclease H-like"/>
    <property type="match status" value="1"/>
</dbReference>
<dbReference type="Gene3D" id="3.30.420.10">
    <property type="entry name" value="Ribonuclease H-like superfamily/Ribonuclease H"/>
    <property type="match status" value="1"/>
</dbReference>
<dbReference type="PANTHER" id="PTHR22891">
    <property type="entry name" value="EUKARYOTIC TRANSLATION INITIATION FACTOR 2C"/>
    <property type="match status" value="1"/>
</dbReference>
<reference evidence="3" key="1">
    <citation type="submission" date="2022-11" db="UniProtKB">
        <authorList>
            <consortium name="WormBaseParasite"/>
        </authorList>
    </citation>
    <scope>IDENTIFICATION</scope>
</reference>
<evidence type="ECO:0000313" key="2">
    <source>
        <dbReference type="Proteomes" id="UP000887566"/>
    </source>
</evidence>
<dbReference type="Proteomes" id="UP000887566">
    <property type="component" value="Unplaced"/>
</dbReference>
<dbReference type="Pfam" id="PF02171">
    <property type="entry name" value="Piwi"/>
    <property type="match status" value="1"/>
</dbReference>
<dbReference type="AlphaFoldDB" id="A0A914VEA2"/>
<dbReference type="GO" id="GO:0003676">
    <property type="term" value="F:nucleic acid binding"/>
    <property type="evidence" value="ECO:0007669"/>
    <property type="project" value="InterPro"/>
</dbReference>
<accession>A0A914VEA2</accession>
<dbReference type="SMART" id="SM00950">
    <property type="entry name" value="Piwi"/>
    <property type="match status" value="1"/>
</dbReference>
<dbReference type="PROSITE" id="PS50822">
    <property type="entry name" value="PIWI"/>
    <property type="match status" value="1"/>
</dbReference>
<evidence type="ECO:0000313" key="3">
    <source>
        <dbReference type="WBParaSite" id="PSAMB.scaffold18698size899.g37650.t1"/>
    </source>
</evidence>
<sequence>MAAVKVALRQALELGEKEDPPVTVVVCKKMHHTRFFPSNPRDAVGKAQNVPPGLVVDRDILHKDDYDFFMMAHAGIQGTCRPIHYSIVHDENKMDVDVIQAITHALSYTYQRCPRAVKVPAPVYYAHLIAERGRVHLRGQI</sequence>
<feature type="domain" description="Piwi" evidence="1">
    <location>
        <begin position="1"/>
        <end position="138"/>
    </location>
</feature>
<dbReference type="InterPro" id="IPR036397">
    <property type="entry name" value="RNaseH_sf"/>
</dbReference>
<keyword evidence="2" id="KW-1185">Reference proteome</keyword>
<organism evidence="2 3">
    <name type="scientific">Plectus sambesii</name>
    <dbReference type="NCBI Taxonomy" id="2011161"/>
    <lineage>
        <taxon>Eukaryota</taxon>
        <taxon>Metazoa</taxon>
        <taxon>Ecdysozoa</taxon>
        <taxon>Nematoda</taxon>
        <taxon>Chromadorea</taxon>
        <taxon>Plectida</taxon>
        <taxon>Plectina</taxon>
        <taxon>Plectoidea</taxon>
        <taxon>Plectidae</taxon>
        <taxon>Plectus</taxon>
    </lineage>
</organism>
<proteinExistence type="predicted"/>
<dbReference type="InterPro" id="IPR012337">
    <property type="entry name" value="RNaseH-like_sf"/>
</dbReference>
<protein>
    <submittedName>
        <fullName evidence="3">Piwi domain-containing protein</fullName>
    </submittedName>
</protein>
<dbReference type="InterPro" id="IPR003165">
    <property type="entry name" value="Piwi"/>
</dbReference>